<dbReference type="AlphaFoldDB" id="A0A7X0XUL6"/>
<dbReference type="EMBL" id="JAARUV010000010">
    <property type="protein sequence ID" value="MBC1780562.1"/>
    <property type="molecule type" value="Genomic_DNA"/>
</dbReference>
<reference evidence="1 2" key="1">
    <citation type="submission" date="2020-03" db="EMBL/GenBank/DDBJ databases">
        <title>Soil Listeria distribution.</title>
        <authorList>
            <person name="Liao J."/>
            <person name="Wiedmann M."/>
        </authorList>
    </citation>
    <scope>NUCLEOTIDE SEQUENCE [LARGE SCALE GENOMIC DNA]</scope>
    <source>
        <strain evidence="1 2">FSL L7-1017</strain>
    </source>
</reference>
<proteinExistence type="predicted"/>
<gene>
    <name evidence="1" type="ORF">HCA46_17190</name>
</gene>
<sequence length="179" mass="20872">MKKSNEIFRGEVYYKGGRAEELEVQFLADKTCLDIFADVKKSHLNRELPFTGEYANKNAAFFTLMCDEDTILVHENYGRPSILAVTENTQMRMPADVFLFLADIKVYGNHTYARREEEIVSIICDVEEKFFSNDKGDFTKLESNYYTKRFRNDDEITYRDYLEAAFGTEEQPGKKNPAY</sequence>
<organism evidence="1 2">
    <name type="scientific">Listeria booriae</name>
    <dbReference type="NCBI Taxonomy" id="1552123"/>
    <lineage>
        <taxon>Bacteria</taxon>
        <taxon>Bacillati</taxon>
        <taxon>Bacillota</taxon>
        <taxon>Bacilli</taxon>
        <taxon>Bacillales</taxon>
        <taxon>Listeriaceae</taxon>
        <taxon>Listeria</taxon>
    </lineage>
</organism>
<name>A0A7X0XUL6_9LIST</name>
<dbReference type="RefSeq" id="WP_185495791.1">
    <property type="nucleotide sequence ID" value="NZ_JAARUV010000010.1"/>
</dbReference>
<accession>A0A7X0XUL6</accession>
<evidence type="ECO:0000313" key="2">
    <source>
        <dbReference type="Proteomes" id="UP000547643"/>
    </source>
</evidence>
<dbReference type="Proteomes" id="UP000547643">
    <property type="component" value="Unassembled WGS sequence"/>
</dbReference>
<protein>
    <submittedName>
        <fullName evidence="1">Uncharacterized protein</fullName>
    </submittedName>
</protein>
<evidence type="ECO:0000313" key="1">
    <source>
        <dbReference type="EMBL" id="MBC1780562.1"/>
    </source>
</evidence>
<comment type="caution">
    <text evidence="1">The sequence shown here is derived from an EMBL/GenBank/DDBJ whole genome shotgun (WGS) entry which is preliminary data.</text>
</comment>